<dbReference type="RefSeq" id="WP_169506371.1">
    <property type="nucleotide sequence ID" value="NZ_JABBPN010000020.1"/>
</dbReference>
<name>A0A848MA98_PAELE</name>
<accession>A0A848MA98</accession>
<dbReference type="EMBL" id="JABBPN010000020">
    <property type="protein sequence ID" value="NMO97595.1"/>
    <property type="molecule type" value="Genomic_DNA"/>
</dbReference>
<dbReference type="PANTHER" id="PTHR36009">
    <property type="match status" value="1"/>
</dbReference>
<keyword evidence="3" id="KW-1185">Reference proteome</keyword>
<gene>
    <name evidence="2" type="ORF">HII30_17660</name>
</gene>
<keyword evidence="1" id="KW-0812">Transmembrane</keyword>
<dbReference type="AlphaFoldDB" id="A0A848MA98"/>
<organism evidence="2 3">
    <name type="scientific">Paenibacillus lemnae</name>
    <dbReference type="NCBI Taxonomy" id="1330551"/>
    <lineage>
        <taxon>Bacteria</taxon>
        <taxon>Bacillati</taxon>
        <taxon>Bacillota</taxon>
        <taxon>Bacilli</taxon>
        <taxon>Bacillales</taxon>
        <taxon>Paenibacillaceae</taxon>
        <taxon>Paenibacillus</taxon>
    </lineage>
</organism>
<protein>
    <recommendedName>
        <fullName evidence="4">DUF2834 domain-containing protein</fullName>
    </recommendedName>
</protein>
<comment type="caution">
    <text evidence="2">The sequence shown here is derived from an EMBL/GenBank/DDBJ whole genome shotgun (WGS) entry which is preliminary data.</text>
</comment>
<proteinExistence type="predicted"/>
<evidence type="ECO:0008006" key="4">
    <source>
        <dbReference type="Google" id="ProtNLM"/>
    </source>
</evidence>
<dbReference type="PANTHER" id="PTHR36009:SF3">
    <property type="entry name" value="TRANSMEMBRANE PROTEIN"/>
    <property type="match status" value="1"/>
</dbReference>
<keyword evidence="1" id="KW-1133">Transmembrane helix</keyword>
<feature type="transmembrane region" description="Helical" evidence="1">
    <location>
        <begin position="76"/>
        <end position="94"/>
    </location>
</feature>
<feature type="transmembrane region" description="Helical" evidence="1">
    <location>
        <begin position="153"/>
        <end position="173"/>
    </location>
</feature>
<keyword evidence="1" id="KW-0472">Membrane</keyword>
<feature type="transmembrane region" description="Helical" evidence="1">
    <location>
        <begin position="45"/>
        <end position="64"/>
    </location>
</feature>
<dbReference type="Proteomes" id="UP000565468">
    <property type="component" value="Unassembled WGS sequence"/>
</dbReference>
<sequence>MSRLLWLVVWFSFIGYALWLAPGARSGDDPLFMDLVTLQSNEASLMAMFSLLGLFPVAFACLLLRSDNGNVPAWPFSLAAFGLGAFALIPYYILKRDQDLTYRQSRAPHWVLKLARSGVFLVLLMLGTLAVIGYGLFMGDLQAYGEAFSSSQFVHVMSIDFIILVLLSVYGIYRDPKRQPYSAMIACLGMLPIVGLLIYLWLTRHRVNTA</sequence>
<evidence type="ECO:0000256" key="1">
    <source>
        <dbReference type="SAM" id="Phobius"/>
    </source>
</evidence>
<reference evidence="2 3" key="1">
    <citation type="submission" date="2020-04" db="EMBL/GenBank/DDBJ databases">
        <title>Paenibacillus algicola sp. nov., a novel marine bacterium producing alginate lyase.</title>
        <authorList>
            <person name="Huang H."/>
        </authorList>
    </citation>
    <scope>NUCLEOTIDE SEQUENCE [LARGE SCALE GENOMIC DNA]</scope>
    <source>
        <strain evidence="2 3">L7-75</strain>
    </source>
</reference>
<feature type="transmembrane region" description="Helical" evidence="1">
    <location>
        <begin position="179"/>
        <end position="202"/>
    </location>
</feature>
<feature type="transmembrane region" description="Helical" evidence="1">
    <location>
        <begin position="114"/>
        <end position="141"/>
    </location>
</feature>
<evidence type="ECO:0000313" key="2">
    <source>
        <dbReference type="EMBL" id="NMO97595.1"/>
    </source>
</evidence>
<evidence type="ECO:0000313" key="3">
    <source>
        <dbReference type="Proteomes" id="UP000565468"/>
    </source>
</evidence>